<dbReference type="GO" id="GO:0005886">
    <property type="term" value="C:plasma membrane"/>
    <property type="evidence" value="ECO:0007669"/>
    <property type="project" value="UniProtKB-SubCell"/>
</dbReference>
<dbReference type="InterPro" id="IPR035965">
    <property type="entry name" value="PAS-like_dom_sf"/>
</dbReference>
<feature type="transmembrane region" description="Helical" evidence="15">
    <location>
        <begin position="151"/>
        <end position="171"/>
    </location>
</feature>
<dbReference type="InterPro" id="IPR003594">
    <property type="entry name" value="HATPase_dom"/>
</dbReference>
<dbReference type="InterPro" id="IPR003661">
    <property type="entry name" value="HisK_dim/P_dom"/>
</dbReference>
<feature type="transmembrane region" description="Helical" evidence="15">
    <location>
        <begin position="12"/>
        <end position="30"/>
    </location>
</feature>
<keyword evidence="13 15" id="KW-0472">Membrane</keyword>
<evidence type="ECO:0000256" key="15">
    <source>
        <dbReference type="SAM" id="Phobius"/>
    </source>
</evidence>
<keyword evidence="8" id="KW-0547">Nucleotide-binding</keyword>
<proteinExistence type="predicted"/>
<dbReference type="InterPro" id="IPR011006">
    <property type="entry name" value="CheY-like_superfamily"/>
</dbReference>
<keyword evidence="4" id="KW-1003">Cell membrane</keyword>
<evidence type="ECO:0000313" key="20">
    <source>
        <dbReference type="EMBL" id="RKX69515.1"/>
    </source>
</evidence>
<evidence type="ECO:0000256" key="6">
    <source>
        <dbReference type="ARBA" id="ARBA00022679"/>
    </source>
</evidence>
<evidence type="ECO:0000256" key="12">
    <source>
        <dbReference type="ARBA" id="ARBA00023012"/>
    </source>
</evidence>
<dbReference type="PROSITE" id="PS50113">
    <property type="entry name" value="PAC"/>
    <property type="match status" value="2"/>
</dbReference>
<keyword evidence="7 15" id="KW-0812">Transmembrane</keyword>
<evidence type="ECO:0000256" key="4">
    <source>
        <dbReference type="ARBA" id="ARBA00022475"/>
    </source>
</evidence>
<feature type="domain" description="PAC" evidence="19">
    <location>
        <begin position="310"/>
        <end position="363"/>
    </location>
</feature>
<dbReference type="SMART" id="SM00448">
    <property type="entry name" value="REC"/>
    <property type="match status" value="1"/>
</dbReference>
<comment type="subcellular location">
    <subcellularLocation>
        <location evidence="2">Cell membrane</location>
        <topology evidence="2">Multi-pass membrane protein</topology>
    </subcellularLocation>
</comment>
<dbReference type="CDD" id="cd00130">
    <property type="entry name" value="PAS"/>
    <property type="match status" value="1"/>
</dbReference>
<dbReference type="EMBL" id="QNBD01000186">
    <property type="protein sequence ID" value="RKX69515.1"/>
    <property type="molecule type" value="Genomic_DNA"/>
</dbReference>
<dbReference type="Proteomes" id="UP000271125">
    <property type="component" value="Unassembled WGS sequence"/>
</dbReference>
<dbReference type="PANTHER" id="PTHR43065:SF42">
    <property type="entry name" value="TWO-COMPONENT SENSOR PPRA"/>
    <property type="match status" value="1"/>
</dbReference>
<feature type="transmembrane region" description="Helical" evidence="15">
    <location>
        <begin position="83"/>
        <end position="106"/>
    </location>
</feature>
<dbReference type="Gene3D" id="1.10.1760.20">
    <property type="match status" value="1"/>
</dbReference>
<dbReference type="InterPro" id="IPR013767">
    <property type="entry name" value="PAS_fold"/>
</dbReference>
<dbReference type="CDD" id="cd17546">
    <property type="entry name" value="REC_hyHK_CKI1_RcsC-like"/>
    <property type="match status" value="1"/>
</dbReference>
<keyword evidence="10" id="KW-0067">ATP-binding</keyword>
<feature type="domain" description="PAS" evidence="18">
    <location>
        <begin position="364"/>
        <end position="437"/>
    </location>
</feature>
<dbReference type="InterPro" id="IPR000700">
    <property type="entry name" value="PAS-assoc_C"/>
</dbReference>
<keyword evidence="12" id="KW-0902">Two-component regulatory system</keyword>
<dbReference type="Gene3D" id="3.40.50.2300">
    <property type="match status" value="1"/>
</dbReference>
<dbReference type="SMART" id="SM00388">
    <property type="entry name" value="HisKA"/>
    <property type="match status" value="1"/>
</dbReference>
<evidence type="ECO:0000256" key="3">
    <source>
        <dbReference type="ARBA" id="ARBA00012438"/>
    </source>
</evidence>
<dbReference type="InterPro" id="IPR000014">
    <property type="entry name" value="PAS"/>
</dbReference>
<dbReference type="AlphaFoldDB" id="A0A660SFC2"/>
<keyword evidence="9" id="KW-0418">Kinase</keyword>
<reference evidence="20 21" key="1">
    <citation type="submission" date="2018-06" db="EMBL/GenBank/DDBJ databases">
        <title>Extensive metabolic versatility and redundancy in microbially diverse, dynamic hydrothermal sediments.</title>
        <authorList>
            <person name="Dombrowski N."/>
            <person name="Teske A."/>
            <person name="Baker B.J."/>
        </authorList>
    </citation>
    <scope>NUCLEOTIDE SEQUENCE [LARGE SCALE GENOMIC DNA]</scope>
    <source>
        <strain evidence="20">B10_G13</strain>
    </source>
</reference>
<dbReference type="GO" id="GO:0071555">
    <property type="term" value="P:cell wall organization"/>
    <property type="evidence" value="ECO:0007669"/>
    <property type="project" value="InterPro"/>
</dbReference>
<dbReference type="SMART" id="SM00091">
    <property type="entry name" value="PAS"/>
    <property type="match status" value="1"/>
</dbReference>
<dbReference type="Pfam" id="PF00072">
    <property type="entry name" value="Response_reg"/>
    <property type="match status" value="1"/>
</dbReference>
<keyword evidence="6" id="KW-0808">Transferase</keyword>
<dbReference type="Gene3D" id="3.30.565.10">
    <property type="entry name" value="Histidine kinase-like ATPase, C-terminal domain"/>
    <property type="match status" value="1"/>
</dbReference>
<dbReference type="SUPFAM" id="SSF52172">
    <property type="entry name" value="CheY-like"/>
    <property type="match status" value="1"/>
</dbReference>
<comment type="catalytic activity">
    <reaction evidence="1">
        <text>ATP + protein L-histidine = ADP + protein N-phospho-L-histidine.</text>
        <dbReference type="EC" id="2.7.13.3"/>
    </reaction>
</comment>
<dbReference type="EC" id="2.7.13.3" evidence="3"/>
<dbReference type="InterPro" id="IPR001789">
    <property type="entry name" value="Sig_transdc_resp-reg_receiver"/>
</dbReference>
<feature type="domain" description="Histidine kinase" evidence="16">
    <location>
        <begin position="507"/>
        <end position="723"/>
    </location>
</feature>
<dbReference type="GO" id="GO:0005524">
    <property type="term" value="F:ATP binding"/>
    <property type="evidence" value="ECO:0007669"/>
    <property type="project" value="UniProtKB-KW"/>
</dbReference>
<dbReference type="Pfam" id="PF07694">
    <property type="entry name" value="5TM-5TMR_LYT"/>
    <property type="match status" value="1"/>
</dbReference>
<keyword evidence="11 15" id="KW-1133">Transmembrane helix</keyword>
<dbReference type="NCBIfam" id="TIGR00229">
    <property type="entry name" value="sensory_box"/>
    <property type="match status" value="1"/>
</dbReference>
<evidence type="ECO:0000256" key="7">
    <source>
        <dbReference type="ARBA" id="ARBA00022692"/>
    </source>
</evidence>
<feature type="domain" description="PAC" evidence="19">
    <location>
        <begin position="442"/>
        <end position="494"/>
    </location>
</feature>
<dbReference type="InterPro" id="IPR004358">
    <property type="entry name" value="Sig_transdc_His_kin-like_C"/>
</dbReference>
<dbReference type="InterPro" id="IPR036097">
    <property type="entry name" value="HisK_dim/P_sf"/>
</dbReference>
<dbReference type="GO" id="GO:0000155">
    <property type="term" value="F:phosphorelay sensor kinase activity"/>
    <property type="evidence" value="ECO:0007669"/>
    <property type="project" value="InterPro"/>
</dbReference>
<dbReference type="Gene3D" id="3.30.450.20">
    <property type="entry name" value="PAS domain"/>
    <property type="match status" value="2"/>
</dbReference>
<evidence type="ECO:0000259" key="19">
    <source>
        <dbReference type="PROSITE" id="PS50113"/>
    </source>
</evidence>
<evidence type="ECO:0000256" key="8">
    <source>
        <dbReference type="ARBA" id="ARBA00022741"/>
    </source>
</evidence>
<evidence type="ECO:0000256" key="2">
    <source>
        <dbReference type="ARBA" id="ARBA00004651"/>
    </source>
</evidence>
<evidence type="ECO:0000256" key="14">
    <source>
        <dbReference type="PROSITE-ProRule" id="PRU00169"/>
    </source>
</evidence>
<dbReference type="Gene3D" id="1.10.287.130">
    <property type="match status" value="1"/>
</dbReference>
<evidence type="ECO:0000259" key="16">
    <source>
        <dbReference type="PROSITE" id="PS50109"/>
    </source>
</evidence>
<evidence type="ECO:0000256" key="11">
    <source>
        <dbReference type="ARBA" id="ARBA00022989"/>
    </source>
</evidence>
<dbReference type="PROSITE" id="PS50110">
    <property type="entry name" value="RESPONSE_REGULATORY"/>
    <property type="match status" value="1"/>
</dbReference>
<evidence type="ECO:0000256" key="5">
    <source>
        <dbReference type="ARBA" id="ARBA00022553"/>
    </source>
</evidence>
<evidence type="ECO:0000313" key="21">
    <source>
        <dbReference type="Proteomes" id="UP000271125"/>
    </source>
</evidence>
<dbReference type="GO" id="GO:0006355">
    <property type="term" value="P:regulation of DNA-templated transcription"/>
    <property type="evidence" value="ECO:0007669"/>
    <property type="project" value="InterPro"/>
</dbReference>
<dbReference type="InterPro" id="IPR036890">
    <property type="entry name" value="HATPase_C_sf"/>
</dbReference>
<keyword evidence="5 14" id="KW-0597">Phosphoprotein</keyword>
<gene>
    <name evidence="20" type="ORF">DRP43_04300</name>
</gene>
<feature type="transmembrane region" description="Helical" evidence="15">
    <location>
        <begin position="191"/>
        <end position="209"/>
    </location>
</feature>
<sequence length="864" mass="97016">MSQLLINMNITMRNLIVTTSILVTIFYVLFKIPRFIELLIRKKKKLIWKMVFTLILIIVIIESSRYSLNLVAGGARVNIRDSIAILSVILLGPIEGMIVVLIGGLYRMSIGGWTAIPCGLATISIGIITAYITRYKGYKIQNITLRQIKNIAILTGIWEVVHTMVYCTFLGTKPFYEAFNLMLQRAVFPMAIANIIAITIFLLICRDAIVQRYSIIRKEEYRKKLEKEVADRTSKLNENVKALKEGQEKHKAIINNSNSRISIVNSDYEIKFINDEWLKHVTYNADWPCYKVFEGLNKPCDDCFLNKVINEGKTIYIDKIFPDETIGSMYITPIKNASGDISEMMSISYDITKRKKAEKALTNEREWLETTLRSIADGVLTTDTNKKITLFNDMAEKLTGWSRKNALGKSLTEVFHIIDGKTGEIYRDPVEEVLRFRNVINYIDNIILLMNNGKGIFITASSNPIYDKNGNISGVVLIFRDITNQKRMEEEVQKSMNLESIGILAGGIAHDFNNILAAILGNTSMGKMDIKPESKCYKRLIAIEKASMQAKDLTQQLLTFSKGGAPIKETASISRSLKDTANFVLSGSPSKAKFSIPTDCWNVDIDKGQICQVINNIVINANQSMPEGGIINIDVENQIITEDANLPIKTGKYVKVSIKDKGIGIKKEHLNKIFDPYFTTKQKGNGLGLSSAYSIMKKHNGYIYVESEIGKGSAFYIYLPAAEQKPLKSNESNKNIQKGEGRILVMDDEKIIRKVCGEILETLGYNVEFASNGNEAIAIYNQNIKNKTRFSAIIMDLTISGGMGGKETIKKILEIDPNAKVIVSSGYSNDTVMANYSDYGFKGVLTKPYNIEDISNLMHNILYK</sequence>
<accession>A0A660SFC2</accession>
<dbReference type="SMART" id="SM00086">
    <property type="entry name" value="PAC"/>
    <property type="match status" value="2"/>
</dbReference>
<evidence type="ECO:0000256" key="10">
    <source>
        <dbReference type="ARBA" id="ARBA00022840"/>
    </source>
</evidence>
<dbReference type="SUPFAM" id="SSF55874">
    <property type="entry name" value="ATPase domain of HSP90 chaperone/DNA topoisomerase II/histidine kinase"/>
    <property type="match status" value="1"/>
</dbReference>
<dbReference type="SUPFAM" id="SSF47384">
    <property type="entry name" value="Homodimeric domain of signal transducing histidine kinase"/>
    <property type="match status" value="1"/>
</dbReference>
<evidence type="ECO:0000256" key="1">
    <source>
        <dbReference type="ARBA" id="ARBA00000085"/>
    </source>
</evidence>
<evidence type="ECO:0000256" key="9">
    <source>
        <dbReference type="ARBA" id="ARBA00022777"/>
    </source>
</evidence>
<dbReference type="Pfam" id="PF02518">
    <property type="entry name" value="HATPase_c"/>
    <property type="match status" value="1"/>
</dbReference>
<evidence type="ECO:0000259" key="17">
    <source>
        <dbReference type="PROSITE" id="PS50110"/>
    </source>
</evidence>
<dbReference type="Pfam" id="PF00989">
    <property type="entry name" value="PAS"/>
    <property type="match status" value="1"/>
</dbReference>
<dbReference type="CDD" id="cd00082">
    <property type="entry name" value="HisKA"/>
    <property type="match status" value="1"/>
</dbReference>
<organism evidence="20 21">
    <name type="scientific">candidate division TA06 bacterium</name>
    <dbReference type="NCBI Taxonomy" id="2250710"/>
    <lineage>
        <taxon>Bacteria</taxon>
        <taxon>Bacteria division TA06</taxon>
    </lineage>
</organism>
<dbReference type="InterPro" id="IPR001610">
    <property type="entry name" value="PAC"/>
</dbReference>
<feature type="transmembrane region" description="Helical" evidence="15">
    <location>
        <begin position="112"/>
        <end position="131"/>
    </location>
</feature>
<comment type="caution">
    <text evidence="20">The sequence shown here is derived from an EMBL/GenBank/DDBJ whole genome shotgun (WGS) entry which is preliminary data.</text>
</comment>
<feature type="domain" description="Response regulatory" evidence="17">
    <location>
        <begin position="742"/>
        <end position="862"/>
    </location>
</feature>
<dbReference type="InterPro" id="IPR005467">
    <property type="entry name" value="His_kinase_dom"/>
</dbReference>
<dbReference type="SMART" id="SM00387">
    <property type="entry name" value="HATPase_c"/>
    <property type="match status" value="1"/>
</dbReference>
<dbReference type="SUPFAM" id="SSF55785">
    <property type="entry name" value="PYP-like sensor domain (PAS domain)"/>
    <property type="match status" value="2"/>
</dbReference>
<evidence type="ECO:0000256" key="13">
    <source>
        <dbReference type="ARBA" id="ARBA00023136"/>
    </source>
</evidence>
<evidence type="ECO:0000259" key="18">
    <source>
        <dbReference type="PROSITE" id="PS50112"/>
    </source>
</evidence>
<dbReference type="PANTHER" id="PTHR43065">
    <property type="entry name" value="SENSOR HISTIDINE KINASE"/>
    <property type="match status" value="1"/>
</dbReference>
<feature type="modified residue" description="4-aspartylphosphate" evidence="14">
    <location>
        <position position="796"/>
    </location>
</feature>
<dbReference type="InterPro" id="IPR011620">
    <property type="entry name" value="Sig_transdc_His_kinase_LytS_TM"/>
</dbReference>
<name>A0A660SFC2_UNCT6</name>
<dbReference type="PROSITE" id="PS50112">
    <property type="entry name" value="PAS"/>
    <property type="match status" value="1"/>
</dbReference>
<dbReference type="PRINTS" id="PR00344">
    <property type="entry name" value="BCTRLSENSOR"/>
</dbReference>
<dbReference type="PROSITE" id="PS50109">
    <property type="entry name" value="HIS_KIN"/>
    <property type="match status" value="1"/>
</dbReference>
<feature type="transmembrane region" description="Helical" evidence="15">
    <location>
        <begin position="50"/>
        <end position="71"/>
    </location>
</feature>
<protein>
    <recommendedName>
        <fullName evidence="3">histidine kinase</fullName>
        <ecNumber evidence="3">2.7.13.3</ecNumber>
    </recommendedName>
</protein>